<sequence>MKRKVESTEPATGGKPRYGIASNVVTENAASVQEAFCRATRSRIFFTLEDEATKRLMHGAVVTAFGGGGHVFFEDISLNPFKDTLNVPFLEYRCNNQSHVILHGNVLNAPALASKMLRSTALPGKCKEIVPVEKQFWGAEFGILQDACGILWALSTKKEEDMEMSPQPPPVRSCVTVIDADAYLKFLQEVFGDTLVVEKVRKDDEGLQKADLLIMGSGFSVIRGAASASERSSFQLMVSGGKEAAGALGEVVSEVDGKWAVKMECGVHVTVCEPSSVAS</sequence>
<organism evidence="2">
    <name type="scientific">Cladocopium goreaui</name>
    <dbReference type="NCBI Taxonomy" id="2562237"/>
    <lineage>
        <taxon>Eukaryota</taxon>
        <taxon>Sar</taxon>
        <taxon>Alveolata</taxon>
        <taxon>Dinophyceae</taxon>
        <taxon>Suessiales</taxon>
        <taxon>Symbiodiniaceae</taxon>
        <taxon>Cladocopium</taxon>
    </lineage>
</organism>
<dbReference type="EMBL" id="CAMXCT030002981">
    <property type="protein sequence ID" value="CAL4789006.1"/>
    <property type="molecule type" value="Genomic_DNA"/>
</dbReference>
<evidence type="ECO:0000313" key="4">
    <source>
        <dbReference type="EMBL" id="CAL4789006.1"/>
    </source>
</evidence>
<evidence type="ECO:0000313" key="2">
    <source>
        <dbReference type="EMBL" id="CAI4002932.1"/>
    </source>
</evidence>
<dbReference type="InterPro" id="IPR029068">
    <property type="entry name" value="Glyas_Bleomycin-R_OHBP_Dase"/>
</dbReference>
<dbReference type="EMBL" id="CAMXCT010003187">
    <property type="protein sequence ID" value="CAI4002932.1"/>
    <property type="molecule type" value="Genomic_DNA"/>
</dbReference>
<proteinExistence type="predicted"/>
<dbReference type="EMBL" id="CAMXCT010002981">
    <property type="protein sequence ID" value="CAI4001694.1"/>
    <property type="molecule type" value="Genomic_DNA"/>
</dbReference>
<reference evidence="3" key="2">
    <citation type="submission" date="2024-04" db="EMBL/GenBank/DDBJ databases">
        <authorList>
            <person name="Chen Y."/>
            <person name="Shah S."/>
            <person name="Dougan E. K."/>
            <person name="Thang M."/>
            <person name="Chan C."/>
        </authorList>
    </citation>
    <scope>NUCLEOTIDE SEQUENCE [LARGE SCALE GENOMIC DNA]</scope>
</reference>
<protein>
    <submittedName>
        <fullName evidence="4">VOC domain-containing protein</fullName>
    </submittedName>
</protein>
<accession>A0A9P1D255</accession>
<dbReference type="Gene3D" id="3.10.180.10">
    <property type="entry name" value="2,3-Dihydroxybiphenyl 1,2-Dioxygenase, domain 1"/>
    <property type="match status" value="1"/>
</dbReference>
<keyword evidence="5" id="KW-1185">Reference proteome</keyword>
<dbReference type="Proteomes" id="UP001152797">
    <property type="component" value="Unassembled WGS sequence"/>
</dbReference>
<evidence type="ECO:0000313" key="5">
    <source>
        <dbReference type="Proteomes" id="UP001152797"/>
    </source>
</evidence>
<comment type="caution">
    <text evidence="2">The sequence shown here is derived from an EMBL/GenBank/DDBJ whole genome shotgun (WGS) entry which is preliminary data.</text>
</comment>
<name>A0A9P1D255_9DINO</name>
<gene>
    <name evidence="1" type="ORF">C1SCF055_LOCUS27717</name>
    <name evidence="2" type="ORF">C1SCF055_LOCUS28842</name>
</gene>
<dbReference type="AlphaFoldDB" id="A0A9P1D255"/>
<dbReference type="EMBL" id="CAMXCT020002981">
    <property type="protein sequence ID" value="CAL1155069.1"/>
    <property type="molecule type" value="Genomic_DNA"/>
</dbReference>
<dbReference type="EMBL" id="CAMXCT020003187">
    <property type="protein sequence ID" value="CAL1156307.1"/>
    <property type="molecule type" value="Genomic_DNA"/>
</dbReference>
<reference evidence="2" key="1">
    <citation type="submission" date="2022-10" db="EMBL/GenBank/DDBJ databases">
        <authorList>
            <person name="Chen Y."/>
            <person name="Dougan E. K."/>
            <person name="Chan C."/>
            <person name="Rhodes N."/>
            <person name="Thang M."/>
        </authorList>
    </citation>
    <scope>NUCLEOTIDE SEQUENCE</scope>
</reference>
<dbReference type="EMBL" id="CAMXCT030003187">
    <property type="protein sequence ID" value="CAL4790244.1"/>
    <property type="molecule type" value="Genomic_DNA"/>
</dbReference>
<evidence type="ECO:0000313" key="1">
    <source>
        <dbReference type="EMBL" id="CAI4001694.1"/>
    </source>
</evidence>
<evidence type="ECO:0000313" key="3">
    <source>
        <dbReference type="EMBL" id="CAL1155069.1"/>
    </source>
</evidence>